<name>A0A5C0B2F6_9BURK</name>
<dbReference type="RefSeq" id="WP_148818732.1">
    <property type="nucleotide sequence ID" value="NZ_CP043046.1"/>
</dbReference>
<dbReference type="KEGG" id="pacr:FXN63_26610"/>
<keyword evidence="2" id="KW-1185">Reference proteome</keyword>
<gene>
    <name evidence="1" type="ORF">FXN63_26610</name>
</gene>
<reference evidence="1 2" key="1">
    <citation type="submission" date="2019-08" db="EMBL/GenBank/DDBJ databases">
        <title>Amphibian skin-associated Pigmentiphaga: genome sequence and occurrence across geography and hosts.</title>
        <authorList>
            <person name="Bletz M.C."/>
            <person name="Bunk B."/>
            <person name="Sproeer C."/>
            <person name="Biwer P."/>
            <person name="Reiter S."/>
            <person name="Rabemananjara F.C.E."/>
            <person name="Schulz S."/>
            <person name="Overmann J."/>
            <person name="Vences M."/>
        </authorList>
    </citation>
    <scope>NUCLEOTIDE SEQUENCE [LARGE SCALE GENOMIC DNA]</scope>
    <source>
        <strain evidence="1 2">Mada1488</strain>
    </source>
</reference>
<evidence type="ECO:0000313" key="1">
    <source>
        <dbReference type="EMBL" id="QEI09019.1"/>
    </source>
</evidence>
<sequence length="133" mass="14698">MTGKGAKQAIAPRKLRRALIVLVVLAMLWPAYSLFYAGVPYRERNYSPNGQFYAQKFRLYSWDSWIPRMGMPGGGSDYLYYIDGYVRVYTAAGKLLGEIKMGAVPIADIHWAGDALVVMGDGDGMVNLPGPSE</sequence>
<accession>A0A5C0B2F6</accession>
<dbReference type="Proteomes" id="UP000325161">
    <property type="component" value="Chromosome"/>
</dbReference>
<dbReference type="AlphaFoldDB" id="A0A5C0B2F6"/>
<dbReference type="EMBL" id="CP043046">
    <property type="protein sequence ID" value="QEI09019.1"/>
    <property type="molecule type" value="Genomic_DNA"/>
</dbReference>
<protein>
    <submittedName>
        <fullName evidence="1">Uncharacterized protein</fullName>
    </submittedName>
</protein>
<dbReference type="OrthoDB" id="6909709at2"/>
<organism evidence="1 2">
    <name type="scientific">Pigmentiphaga aceris</name>
    <dbReference type="NCBI Taxonomy" id="1940612"/>
    <lineage>
        <taxon>Bacteria</taxon>
        <taxon>Pseudomonadati</taxon>
        <taxon>Pseudomonadota</taxon>
        <taxon>Betaproteobacteria</taxon>
        <taxon>Burkholderiales</taxon>
        <taxon>Alcaligenaceae</taxon>
        <taxon>Pigmentiphaga</taxon>
    </lineage>
</organism>
<evidence type="ECO:0000313" key="2">
    <source>
        <dbReference type="Proteomes" id="UP000325161"/>
    </source>
</evidence>
<proteinExistence type="predicted"/>